<accession>A0A3N4ZC41</accession>
<keyword evidence="3" id="KW-1185">Reference proteome</keyword>
<feature type="transmembrane region" description="Helical" evidence="1">
    <location>
        <begin position="32"/>
        <end position="53"/>
    </location>
</feature>
<dbReference type="RefSeq" id="WP_123919377.1">
    <property type="nucleotide sequence ID" value="NZ_RKRA01000001.1"/>
</dbReference>
<dbReference type="Proteomes" id="UP000280726">
    <property type="component" value="Unassembled WGS sequence"/>
</dbReference>
<keyword evidence="1" id="KW-0812">Transmembrane</keyword>
<organism evidence="2 3">
    <name type="scientific">Georgenia muralis</name>
    <dbReference type="NCBI Taxonomy" id="154117"/>
    <lineage>
        <taxon>Bacteria</taxon>
        <taxon>Bacillati</taxon>
        <taxon>Actinomycetota</taxon>
        <taxon>Actinomycetes</taxon>
        <taxon>Micrococcales</taxon>
        <taxon>Bogoriellaceae</taxon>
        <taxon>Georgenia</taxon>
    </lineage>
</organism>
<proteinExistence type="predicted"/>
<dbReference type="AlphaFoldDB" id="A0A3N4ZC41"/>
<dbReference type="OrthoDB" id="164831at2"/>
<dbReference type="InterPro" id="IPR021454">
    <property type="entry name" value="DUF3105"/>
</dbReference>
<reference evidence="2 3" key="1">
    <citation type="submission" date="2018-11" db="EMBL/GenBank/DDBJ databases">
        <title>Sequencing the genomes of 1000 actinobacteria strains.</title>
        <authorList>
            <person name="Klenk H.-P."/>
        </authorList>
    </citation>
    <scope>NUCLEOTIDE SEQUENCE [LARGE SCALE GENOMIC DNA]</scope>
    <source>
        <strain evidence="2 3">DSM 14418</strain>
    </source>
</reference>
<keyword evidence="1" id="KW-1133">Transmembrane helix</keyword>
<name>A0A3N4ZC41_9MICO</name>
<sequence>MSSRKVDAKDRAAQVAAMRAEQQRRDRRQRNVIVGGAAGLSLALVAAVAVPLVNASRERAAVEAAANAPIDGVEEFTELTSNHVETAVAYEPLPPVGGDHNPAWLNCGVYTEPVPNENAVHSLEHGAAWITYDPDLPAEQVEVLTDLVEGEAYGLLSPGEADMPAPVVASAWGIQLQVEDAGDERLEVFLERYLQGAQTPEPGAACFGGVGTPA</sequence>
<dbReference type="Pfam" id="PF11303">
    <property type="entry name" value="DUF3105"/>
    <property type="match status" value="1"/>
</dbReference>
<evidence type="ECO:0000256" key="1">
    <source>
        <dbReference type="SAM" id="Phobius"/>
    </source>
</evidence>
<dbReference type="EMBL" id="RKRA01000001">
    <property type="protein sequence ID" value="RPF28860.1"/>
    <property type="molecule type" value="Genomic_DNA"/>
</dbReference>
<keyword evidence="1" id="KW-0472">Membrane</keyword>
<evidence type="ECO:0000313" key="2">
    <source>
        <dbReference type="EMBL" id="RPF28860.1"/>
    </source>
</evidence>
<protein>
    <submittedName>
        <fullName evidence="2">Uncharacterized protein DUF3105</fullName>
    </submittedName>
</protein>
<gene>
    <name evidence="2" type="ORF">EDD32_3406</name>
</gene>
<evidence type="ECO:0000313" key="3">
    <source>
        <dbReference type="Proteomes" id="UP000280726"/>
    </source>
</evidence>
<comment type="caution">
    <text evidence="2">The sequence shown here is derived from an EMBL/GenBank/DDBJ whole genome shotgun (WGS) entry which is preliminary data.</text>
</comment>